<dbReference type="Proteomes" id="UP000770717">
    <property type="component" value="Unassembled WGS sequence"/>
</dbReference>
<dbReference type="Gene3D" id="1.25.40.420">
    <property type="match status" value="1"/>
</dbReference>
<dbReference type="Gene3D" id="2.120.10.80">
    <property type="entry name" value="Kelch-type beta propeller"/>
    <property type="match status" value="1"/>
</dbReference>
<dbReference type="PANTHER" id="PTHR24412:SF172">
    <property type="entry name" value="KELCH-LIKE PROTEIN 10"/>
    <property type="match status" value="1"/>
</dbReference>
<sequence>MELKMIQTAYTILNELRLEGELCDVVIKAGGVEFKAHKNILCSCSPYFRALFTSSLNVSDKKVYEIPNVSPDIMRLILEYAYTWTVLINPDNVENLFIAADYFNILGLVKLCAEFLMNQLCPENCIGIYKFTEHYNCPELQHKAYTYILQNFENIRKTSEEFFELSAEDLKGLIEKDELNIKHEEAAFEAIIQWIDHNPATRKQDISHLLPVVRFSLLDEDNFNNRIKAHSYIRDNQECKPIVINAYKAFYNLNMGGLTSPNNPISRPRLPSAILLAIGGWSGGGPTNAIESYDARADTWRNVTGEEQRPRAYHGAAYLNGYVYIIGGFDSVDYFNSVRRFNPVEKTWQEVAPMHAKRCYVSVTVLDDNIYAMGGFDGQFRLNTAERYETETNQWSLISPMNEQRSDASATTLNDKIYICGGFNGNQCLFTAEIYRLDTQQWSTIAPMRTRRSGVGVIAYGEKIYVVGGFDGSHRLRSAETYNPINNTWVLLPIMFTPRSNFGIEVLDDHLYVVGGFNGFTTTYNVECYSEKTNRWHDVQGMNIYRSALSCCVVPGLPNIRYYAACQDMESDDEAENSSSTSSFP</sequence>
<dbReference type="SMART" id="SM00875">
    <property type="entry name" value="BACK"/>
    <property type="match status" value="1"/>
</dbReference>
<dbReference type="Pfam" id="PF07707">
    <property type="entry name" value="BACK"/>
    <property type="match status" value="1"/>
</dbReference>
<dbReference type="AlphaFoldDB" id="A0A8J6EWZ2"/>
<dbReference type="InterPro" id="IPR006652">
    <property type="entry name" value="Kelch_1"/>
</dbReference>
<dbReference type="FunFam" id="1.25.40.420:FF:000001">
    <property type="entry name" value="Kelch-like family member 12"/>
    <property type="match status" value="1"/>
</dbReference>
<evidence type="ECO:0000313" key="4">
    <source>
        <dbReference type="EMBL" id="KAG9476415.1"/>
    </source>
</evidence>
<protein>
    <recommendedName>
        <fullName evidence="3">BTB domain-containing protein</fullName>
    </recommendedName>
</protein>
<dbReference type="PIRSF" id="PIRSF037037">
    <property type="entry name" value="Kelch-like_protein_gigaxonin"/>
    <property type="match status" value="1"/>
</dbReference>
<keyword evidence="5" id="KW-1185">Reference proteome</keyword>
<keyword evidence="1" id="KW-0880">Kelch repeat</keyword>
<dbReference type="SUPFAM" id="SSF54695">
    <property type="entry name" value="POZ domain"/>
    <property type="match status" value="1"/>
</dbReference>
<dbReference type="SMART" id="SM00225">
    <property type="entry name" value="BTB"/>
    <property type="match status" value="1"/>
</dbReference>
<dbReference type="SMART" id="SM00612">
    <property type="entry name" value="Kelch"/>
    <property type="match status" value="6"/>
</dbReference>
<feature type="domain" description="BTB" evidence="3">
    <location>
        <begin position="23"/>
        <end position="90"/>
    </location>
</feature>
<dbReference type="Pfam" id="PF01344">
    <property type="entry name" value="Kelch_1"/>
    <property type="match status" value="2"/>
</dbReference>
<dbReference type="CDD" id="cd18450">
    <property type="entry name" value="BACK_KLHL10"/>
    <property type="match status" value="1"/>
</dbReference>
<evidence type="ECO:0000256" key="1">
    <source>
        <dbReference type="ARBA" id="ARBA00022441"/>
    </source>
</evidence>
<dbReference type="PRINTS" id="PR00501">
    <property type="entry name" value="KELCHREPEAT"/>
</dbReference>
<evidence type="ECO:0000313" key="5">
    <source>
        <dbReference type="Proteomes" id="UP000770717"/>
    </source>
</evidence>
<evidence type="ECO:0000256" key="2">
    <source>
        <dbReference type="ARBA" id="ARBA00022737"/>
    </source>
</evidence>
<dbReference type="InterPro" id="IPR000210">
    <property type="entry name" value="BTB/POZ_dom"/>
</dbReference>
<dbReference type="CDD" id="cd18240">
    <property type="entry name" value="BTB_POZ_KLHL10"/>
    <property type="match status" value="1"/>
</dbReference>
<evidence type="ECO:0000259" key="3">
    <source>
        <dbReference type="PROSITE" id="PS50097"/>
    </source>
</evidence>
<dbReference type="PROSITE" id="PS50097">
    <property type="entry name" value="BTB"/>
    <property type="match status" value="1"/>
</dbReference>
<dbReference type="InterPro" id="IPR011043">
    <property type="entry name" value="Gal_Oxase/kelch_b-propeller"/>
</dbReference>
<comment type="caution">
    <text evidence="4">The sequence shown here is derived from an EMBL/GenBank/DDBJ whole genome shotgun (WGS) entry which is preliminary data.</text>
</comment>
<organism evidence="4 5">
    <name type="scientific">Eleutherodactylus coqui</name>
    <name type="common">Puerto Rican coqui</name>
    <dbReference type="NCBI Taxonomy" id="57060"/>
    <lineage>
        <taxon>Eukaryota</taxon>
        <taxon>Metazoa</taxon>
        <taxon>Chordata</taxon>
        <taxon>Craniata</taxon>
        <taxon>Vertebrata</taxon>
        <taxon>Euteleostomi</taxon>
        <taxon>Amphibia</taxon>
        <taxon>Batrachia</taxon>
        <taxon>Anura</taxon>
        <taxon>Neobatrachia</taxon>
        <taxon>Hyloidea</taxon>
        <taxon>Eleutherodactylidae</taxon>
        <taxon>Eleutherodactylinae</taxon>
        <taxon>Eleutherodactylus</taxon>
        <taxon>Eleutherodactylus</taxon>
    </lineage>
</organism>
<dbReference type="InterPro" id="IPR030608">
    <property type="entry name" value="KLHL10_BTB/POZ"/>
</dbReference>
<dbReference type="InterPro" id="IPR017096">
    <property type="entry name" value="BTB-kelch_protein"/>
</dbReference>
<keyword evidence="2" id="KW-0677">Repeat</keyword>
<dbReference type="SUPFAM" id="SSF50965">
    <property type="entry name" value="Galactose oxidase, central domain"/>
    <property type="match status" value="1"/>
</dbReference>
<gene>
    <name evidence="4" type="ORF">GDO78_003129</name>
</gene>
<dbReference type="InterPro" id="IPR015915">
    <property type="entry name" value="Kelch-typ_b-propeller"/>
</dbReference>
<dbReference type="Pfam" id="PF24681">
    <property type="entry name" value="Kelch_KLHDC2_KLHL20_DRC7"/>
    <property type="match status" value="1"/>
</dbReference>
<name>A0A8J6EWZ2_ELECQ</name>
<dbReference type="PANTHER" id="PTHR24412">
    <property type="entry name" value="KELCH PROTEIN"/>
    <property type="match status" value="1"/>
</dbReference>
<reference evidence="4" key="1">
    <citation type="thesis" date="2020" institute="ProQuest LLC" country="789 East Eisenhower Parkway, Ann Arbor, MI, USA">
        <title>Comparative Genomics and Chromosome Evolution.</title>
        <authorList>
            <person name="Mudd A.B."/>
        </authorList>
    </citation>
    <scope>NUCLEOTIDE SEQUENCE</scope>
    <source>
        <strain evidence="4">HN-11 Male</strain>
        <tissue evidence="4">Kidney and liver</tissue>
    </source>
</reference>
<dbReference type="Pfam" id="PF00651">
    <property type="entry name" value="BTB"/>
    <property type="match status" value="1"/>
</dbReference>
<proteinExistence type="predicted"/>
<dbReference type="OrthoDB" id="191037at2759"/>
<accession>A0A8J6EWZ2</accession>
<dbReference type="Gene3D" id="3.30.710.10">
    <property type="entry name" value="Potassium Channel Kv1.1, Chain A"/>
    <property type="match status" value="1"/>
</dbReference>
<dbReference type="InterPro" id="IPR011333">
    <property type="entry name" value="SKP1/BTB/POZ_sf"/>
</dbReference>
<dbReference type="EMBL" id="WNTK01000011">
    <property type="protein sequence ID" value="KAG9476415.1"/>
    <property type="molecule type" value="Genomic_DNA"/>
</dbReference>
<dbReference type="InterPro" id="IPR011705">
    <property type="entry name" value="BACK"/>
</dbReference>